<proteinExistence type="predicted"/>
<comment type="caution">
    <text evidence="2">The sequence shown here is derived from an EMBL/GenBank/DDBJ whole genome shotgun (WGS) entry which is preliminary data.</text>
</comment>
<organism evidence="2 3">
    <name type="scientific">Asprobacillus argus</name>
    <dbReference type="NCBI Taxonomy" id="3076534"/>
    <lineage>
        <taxon>Bacteria</taxon>
        <taxon>Pseudomonadati</taxon>
        <taxon>Bacteroidota</taxon>
        <taxon>Flavobacteriia</taxon>
        <taxon>Flavobacteriales</taxon>
        <taxon>Flavobacteriaceae</taxon>
        <taxon>Asprobacillus</taxon>
    </lineage>
</organism>
<feature type="transmembrane region" description="Helical" evidence="1">
    <location>
        <begin position="51"/>
        <end position="76"/>
    </location>
</feature>
<reference evidence="2 3" key="1">
    <citation type="submission" date="2023-09" db="EMBL/GenBank/DDBJ databases">
        <title>Novel taxa isolated from Blanes Bay.</title>
        <authorList>
            <person name="Rey-Velasco X."/>
            <person name="Lucena T."/>
        </authorList>
    </citation>
    <scope>NUCLEOTIDE SEQUENCE [LARGE SCALE GENOMIC DNA]</scope>
    <source>
        <strain evidence="2 3">S356</strain>
    </source>
</reference>
<accession>A0ABU3LI52</accession>
<dbReference type="RefSeq" id="WP_349242408.1">
    <property type="nucleotide sequence ID" value="NZ_JAVTTO010000004.1"/>
</dbReference>
<name>A0ABU3LI52_9FLAO</name>
<keyword evidence="1" id="KW-0472">Membrane</keyword>
<dbReference type="Proteomes" id="UP001257277">
    <property type="component" value="Unassembled WGS sequence"/>
</dbReference>
<dbReference type="EMBL" id="JAVTTO010000004">
    <property type="protein sequence ID" value="MDT7833158.1"/>
    <property type="molecule type" value="Genomic_DNA"/>
</dbReference>
<evidence type="ECO:0000256" key="1">
    <source>
        <dbReference type="SAM" id="Phobius"/>
    </source>
</evidence>
<evidence type="ECO:0000313" key="2">
    <source>
        <dbReference type="EMBL" id="MDT7833158.1"/>
    </source>
</evidence>
<sequence length="106" mass="12113">MRKKYNIQDKIEDTIHVLDTIQEVKPSTGFSAKVLDLIENEKNSKEKSIPWFTAQLQLAAMIVILLVNAIVIYHTLNTNTIENNVSGIEQFAKDYNIYSDSNEILN</sequence>
<keyword evidence="3" id="KW-1185">Reference proteome</keyword>
<protein>
    <submittedName>
        <fullName evidence="2">Uncharacterized protein</fullName>
    </submittedName>
</protein>
<keyword evidence="1" id="KW-0812">Transmembrane</keyword>
<keyword evidence="1" id="KW-1133">Transmembrane helix</keyword>
<gene>
    <name evidence="2" type="ORF">RQM59_12245</name>
</gene>
<evidence type="ECO:0000313" key="3">
    <source>
        <dbReference type="Proteomes" id="UP001257277"/>
    </source>
</evidence>